<dbReference type="AlphaFoldDB" id="A0AAE0SN64"/>
<feature type="compositionally biased region" description="Basic and acidic residues" evidence="1">
    <location>
        <begin position="79"/>
        <end position="108"/>
    </location>
</feature>
<evidence type="ECO:0000313" key="3">
    <source>
        <dbReference type="Proteomes" id="UP001195483"/>
    </source>
</evidence>
<gene>
    <name evidence="2" type="ORF">CHS0354_002294</name>
</gene>
<reference evidence="2" key="1">
    <citation type="journal article" date="2021" name="Genome Biol. Evol.">
        <title>A High-Quality Reference Genome for a Parasitic Bivalve with Doubly Uniparental Inheritance (Bivalvia: Unionida).</title>
        <authorList>
            <person name="Smith C.H."/>
        </authorList>
    </citation>
    <scope>NUCLEOTIDE SEQUENCE</scope>
    <source>
        <strain evidence="2">CHS0354</strain>
    </source>
</reference>
<feature type="region of interest" description="Disordered" evidence="1">
    <location>
        <begin position="70"/>
        <end position="108"/>
    </location>
</feature>
<dbReference type="Proteomes" id="UP001195483">
    <property type="component" value="Unassembled WGS sequence"/>
</dbReference>
<evidence type="ECO:0000256" key="1">
    <source>
        <dbReference type="SAM" id="MobiDB-lite"/>
    </source>
</evidence>
<sequence length="108" mass="12419">MIIDAEMMPAGVEMAERALTFRKMASLECLKINAWKNGRTYYKLDSYWYSPDTAEHGGAAFKRYKDTKNTMDFTGSTNENREPLPNKHESREDTVSKKKDTKITKGDD</sequence>
<organism evidence="2 3">
    <name type="scientific">Potamilus streckersoni</name>
    <dbReference type="NCBI Taxonomy" id="2493646"/>
    <lineage>
        <taxon>Eukaryota</taxon>
        <taxon>Metazoa</taxon>
        <taxon>Spiralia</taxon>
        <taxon>Lophotrochozoa</taxon>
        <taxon>Mollusca</taxon>
        <taxon>Bivalvia</taxon>
        <taxon>Autobranchia</taxon>
        <taxon>Heteroconchia</taxon>
        <taxon>Palaeoheterodonta</taxon>
        <taxon>Unionida</taxon>
        <taxon>Unionoidea</taxon>
        <taxon>Unionidae</taxon>
        <taxon>Ambleminae</taxon>
        <taxon>Lampsilini</taxon>
        <taxon>Potamilus</taxon>
    </lineage>
</organism>
<name>A0AAE0SN64_9BIVA</name>
<accession>A0AAE0SN64</accession>
<keyword evidence="3" id="KW-1185">Reference proteome</keyword>
<protein>
    <submittedName>
        <fullName evidence="2">Uncharacterized protein</fullName>
    </submittedName>
</protein>
<reference evidence="2" key="2">
    <citation type="journal article" date="2021" name="Genome Biol. Evol.">
        <title>Developing a high-quality reference genome for a parasitic bivalve with doubly uniparental inheritance (Bivalvia: Unionida).</title>
        <authorList>
            <person name="Smith C.H."/>
        </authorList>
    </citation>
    <scope>NUCLEOTIDE SEQUENCE</scope>
    <source>
        <strain evidence="2">CHS0354</strain>
        <tissue evidence="2">Mantle</tissue>
    </source>
</reference>
<comment type="caution">
    <text evidence="2">The sequence shown here is derived from an EMBL/GenBank/DDBJ whole genome shotgun (WGS) entry which is preliminary data.</text>
</comment>
<dbReference type="EMBL" id="JAEAOA010000200">
    <property type="protein sequence ID" value="KAK3595025.1"/>
    <property type="molecule type" value="Genomic_DNA"/>
</dbReference>
<evidence type="ECO:0000313" key="2">
    <source>
        <dbReference type="EMBL" id="KAK3595025.1"/>
    </source>
</evidence>
<reference evidence="2" key="3">
    <citation type="submission" date="2023-05" db="EMBL/GenBank/DDBJ databases">
        <authorList>
            <person name="Smith C.H."/>
        </authorList>
    </citation>
    <scope>NUCLEOTIDE SEQUENCE</scope>
    <source>
        <strain evidence="2">CHS0354</strain>
        <tissue evidence="2">Mantle</tissue>
    </source>
</reference>
<proteinExistence type="predicted"/>